<evidence type="ECO:0000313" key="5">
    <source>
        <dbReference type="EMBL" id="RRD73511.1"/>
    </source>
</evidence>
<feature type="domain" description="IraD/Gp25-like" evidence="1">
    <location>
        <begin position="26"/>
        <end position="102"/>
    </location>
</feature>
<dbReference type="EMBL" id="DABGZR010000023">
    <property type="protein sequence ID" value="HAJ0997579.1"/>
    <property type="molecule type" value="Genomic_DNA"/>
</dbReference>
<dbReference type="EMBL" id="JAAJRI010000021">
    <property type="protein sequence ID" value="NGE90568.1"/>
    <property type="molecule type" value="Genomic_DNA"/>
</dbReference>
<evidence type="ECO:0000313" key="2">
    <source>
        <dbReference type="EMBL" id="HAJ0997579.1"/>
    </source>
</evidence>
<dbReference type="RefSeq" id="WP_022646411.1">
    <property type="nucleotide sequence ID" value="NZ_AP022098.1"/>
</dbReference>
<evidence type="ECO:0000313" key="4">
    <source>
        <dbReference type="EMBL" id="QMP45831.1"/>
    </source>
</evidence>
<dbReference type="Proteomes" id="UP000271008">
    <property type="component" value="Unassembled WGS sequence"/>
</dbReference>
<evidence type="ECO:0000313" key="3">
    <source>
        <dbReference type="EMBL" id="NGE90568.1"/>
    </source>
</evidence>
<dbReference type="InterPro" id="IPR007048">
    <property type="entry name" value="IraD/Gp25-like"/>
</dbReference>
<reference evidence="2" key="3">
    <citation type="submission" date="2019-09" db="EMBL/GenBank/DDBJ databases">
        <authorList>
            <consortium name="NCBI Pathogen Detection Project"/>
        </authorList>
    </citation>
    <scope>NUCLEOTIDE SEQUENCE</scope>
    <source>
        <strain evidence="2">EC00605</strain>
    </source>
</reference>
<evidence type="ECO:0000313" key="7">
    <source>
        <dbReference type="Proteomes" id="UP000472856"/>
    </source>
</evidence>
<dbReference type="EMBL" id="CP057975">
    <property type="protein sequence ID" value="QMP45831.1"/>
    <property type="molecule type" value="Genomic_DNA"/>
</dbReference>
<evidence type="ECO:0000313" key="8">
    <source>
        <dbReference type="Proteomes" id="UP000514715"/>
    </source>
</evidence>
<dbReference type="AlphaFoldDB" id="A0A0A1AD56"/>
<dbReference type="Gene3D" id="3.10.450.40">
    <property type="match status" value="1"/>
</dbReference>
<evidence type="ECO:0000313" key="6">
    <source>
        <dbReference type="Proteomes" id="UP000271008"/>
    </source>
</evidence>
<accession>A0A0A1AD56</accession>
<proteinExistence type="predicted"/>
<reference evidence="4 8" key="5">
    <citation type="submission" date="2020-06" db="EMBL/GenBank/DDBJ databases">
        <title>REHAB project genomes.</title>
        <authorList>
            <person name="Shaw L.P."/>
        </authorList>
    </citation>
    <scope>NUCLEOTIDE SEQUENCE [LARGE SCALE GENOMIC DNA]</scope>
    <source>
        <strain evidence="4 8">RHB07-C04</strain>
    </source>
</reference>
<reference evidence="2" key="1">
    <citation type="journal article" date="2018" name="Genome Biol.">
        <title>SKESA: strategic k-mer extension for scrupulous assemblies.</title>
        <authorList>
            <person name="Souvorov A."/>
            <person name="Agarwala R."/>
            <person name="Lipman D.J."/>
        </authorList>
    </citation>
    <scope>NUCLEOTIDE SEQUENCE [LARGE SCALE GENOMIC DNA]</scope>
    <source>
        <strain evidence="2">EC00605</strain>
    </source>
</reference>
<name>A0A0A1AD56_ECOLX</name>
<organism evidence="3 7">
    <name type="scientific">Escherichia coli</name>
    <dbReference type="NCBI Taxonomy" id="562"/>
    <lineage>
        <taxon>Bacteria</taxon>
        <taxon>Pseudomonadati</taxon>
        <taxon>Pseudomonadota</taxon>
        <taxon>Gammaproteobacteria</taxon>
        <taxon>Enterobacterales</taxon>
        <taxon>Enterobacteriaceae</taxon>
        <taxon>Escherichia</taxon>
    </lineage>
</organism>
<evidence type="ECO:0000259" key="1">
    <source>
        <dbReference type="Pfam" id="PF04965"/>
    </source>
</evidence>
<dbReference type="Pfam" id="PF04965">
    <property type="entry name" value="GPW_gp25"/>
    <property type="match status" value="1"/>
</dbReference>
<dbReference type="Proteomes" id="UP000472856">
    <property type="component" value="Unassembled WGS sequence"/>
</dbReference>
<reference evidence="5 6" key="2">
    <citation type="submission" date="2018-11" db="EMBL/GenBank/DDBJ databases">
        <title>Enterobacteriaceae from Patient.</title>
        <authorList>
            <person name="Shen C."/>
            <person name="Yang Y."/>
            <person name="Tian G."/>
        </authorList>
    </citation>
    <scope>NUCLEOTIDE SEQUENCE [LARGE SCALE GENOMIC DNA]</scope>
    <source>
        <strain evidence="5 6">GBGD28</strain>
    </source>
</reference>
<dbReference type="EMBL" id="RQTU01000024">
    <property type="protein sequence ID" value="RRD73511.1"/>
    <property type="molecule type" value="Genomic_DNA"/>
</dbReference>
<protein>
    <submittedName>
        <fullName evidence="3">Baseplate protein</fullName>
    </submittedName>
    <submittedName>
        <fullName evidence="4">GPW/gp25 family protein</fullName>
    </submittedName>
</protein>
<reference evidence="3 7" key="4">
    <citation type="submission" date="2020-02" db="EMBL/GenBank/DDBJ databases">
        <title>WGS of Carbapenem-Resistant Enterobacteriaceae.</title>
        <authorList>
            <person name="Tokajian S."/>
            <person name="El Chaar M."/>
            <person name="El Khoury M."/>
        </authorList>
    </citation>
    <scope>NUCLEOTIDE SEQUENCE [LARGE SCALE GENOMIC DNA]</scope>
    <source>
        <strain evidence="3 7">ECM_75</strain>
    </source>
</reference>
<sequence>MNTKTRPSTLHWQPALLRPEEYVCGLDDIHQAIHIILRTPRGSDPHRPLFGSNLWHYIDYPIERAIPHVVRESVEAIRQWEPRCRLLKVTPVIDGEHLTLRVQWRAADGVINSTEVLWR</sequence>
<dbReference type="Proteomes" id="UP000514715">
    <property type="component" value="Chromosome"/>
</dbReference>
<dbReference type="SUPFAM" id="SSF160719">
    <property type="entry name" value="gpW/gp25-like"/>
    <property type="match status" value="1"/>
</dbReference>
<gene>
    <name evidence="5" type="ORF">EIA08_19615</name>
    <name evidence="3" type="ORF">G5603_20665</name>
    <name evidence="2" type="ORF">HL601_18560</name>
    <name evidence="4" type="ORF">HVW04_13585</name>
</gene>